<dbReference type="RefSeq" id="WP_170920394.1">
    <property type="nucleotide sequence ID" value="NZ_FWXF01000005.1"/>
</dbReference>
<evidence type="ECO:0000313" key="5">
    <source>
        <dbReference type="Proteomes" id="UP000192783"/>
    </source>
</evidence>
<dbReference type="Pfam" id="PF00005">
    <property type="entry name" value="ABC_tran"/>
    <property type="match status" value="1"/>
</dbReference>
<dbReference type="InterPro" id="IPR003593">
    <property type="entry name" value="AAA+_ATPase"/>
</dbReference>
<dbReference type="STRING" id="1121390.SAMN02746041_01296"/>
<dbReference type="PANTHER" id="PTHR43119:SF1">
    <property type="entry name" value="ABC TRANSPORTER DOMAIN-CONTAINING PROTEIN"/>
    <property type="match status" value="1"/>
</dbReference>
<dbReference type="GO" id="GO:0016887">
    <property type="term" value="F:ATP hydrolysis activity"/>
    <property type="evidence" value="ECO:0007669"/>
    <property type="project" value="InterPro"/>
</dbReference>
<keyword evidence="2 4" id="KW-0067">ATP-binding</keyword>
<dbReference type="Proteomes" id="UP000192783">
    <property type="component" value="Unassembled WGS sequence"/>
</dbReference>
<dbReference type="SUPFAM" id="SSF52540">
    <property type="entry name" value="P-loop containing nucleoside triphosphate hydrolases"/>
    <property type="match status" value="1"/>
</dbReference>
<keyword evidence="1" id="KW-0547">Nucleotide-binding</keyword>
<reference evidence="4 5" key="1">
    <citation type="submission" date="2017-04" db="EMBL/GenBank/DDBJ databases">
        <authorList>
            <person name="Afonso C.L."/>
            <person name="Miller P.J."/>
            <person name="Scott M.A."/>
            <person name="Spackman E."/>
            <person name="Goraichik I."/>
            <person name="Dimitrov K.M."/>
            <person name="Suarez D.L."/>
            <person name="Swayne D.E."/>
        </authorList>
    </citation>
    <scope>NUCLEOTIDE SEQUENCE [LARGE SCALE GENOMIC DNA]</scope>
    <source>
        <strain evidence="4 5">DSM 13146</strain>
    </source>
</reference>
<dbReference type="Gene3D" id="3.40.50.300">
    <property type="entry name" value="P-loop containing nucleotide triphosphate hydrolases"/>
    <property type="match status" value="1"/>
</dbReference>
<dbReference type="PROSITE" id="PS50893">
    <property type="entry name" value="ABC_TRANSPORTER_2"/>
    <property type="match status" value="1"/>
</dbReference>
<organism evidence="4 5">
    <name type="scientific">Desulfacinum hydrothermale DSM 13146</name>
    <dbReference type="NCBI Taxonomy" id="1121390"/>
    <lineage>
        <taxon>Bacteria</taxon>
        <taxon>Pseudomonadati</taxon>
        <taxon>Thermodesulfobacteriota</taxon>
        <taxon>Syntrophobacteria</taxon>
        <taxon>Syntrophobacterales</taxon>
        <taxon>Syntrophobacteraceae</taxon>
        <taxon>Desulfacinum</taxon>
    </lineage>
</organism>
<protein>
    <submittedName>
        <fullName evidence="4">Putative ABC transport system ATP-binding protein</fullName>
    </submittedName>
</protein>
<gene>
    <name evidence="4" type="ORF">SAMN02746041_01296</name>
</gene>
<accession>A0A1W1XDC7</accession>
<sequence length="224" mass="25483">MSEPVLRCDHLSHTLPDGRSLFRDVCLEIHRGAWIQIAGPSGCGKTTLLRMLVALQRPQSGAIFWNGTPLDQVPGPLLRSRVVYVAQSPSPVSESVERHLTRPFHFRLHRHRRPPTREQMRLMLDKLGLEDVPWDRGVDDLSAGQRHRLALLRALLLTPQVLLLDEPMAPLDRGSQAKVEDLLEEVRWENGTSMVLVSHQEPVRKAPDTVFHLEAGRLEPRQRK</sequence>
<evidence type="ECO:0000259" key="3">
    <source>
        <dbReference type="PROSITE" id="PS50893"/>
    </source>
</evidence>
<dbReference type="SMART" id="SM00382">
    <property type="entry name" value="AAA"/>
    <property type="match status" value="1"/>
</dbReference>
<dbReference type="InterPro" id="IPR003439">
    <property type="entry name" value="ABC_transporter-like_ATP-bd"/>
</dbReference>
<dbReference type="EMBL" id="FWXF01000005">
    <property type="protein sequence ID" value="SMC21862.1"/>
    <property type="molecule type" value="Genomic_DNA"/>
</dbReference>
<evidence type="ECO:0000256" key="1">
    <source>
        <dbReference type="ARBA" id="ARBA00022741"/>
    </source>
</evidence>
<keyword evidence="5" id="KW-1185">Reference proteome</keyword>
<name>A0A1W1XDC7_9BACT</name>
<dbReference type="GO" id="GO:0005524">
    <property type="term" value="F:ATP binding"/>
    <property type="evidence" value="ECO:0007669"/>
    <property type="project" value="UniProtKB-KW"/>
</dbReference>
<dbReference type="PANTHER" id="PTHR43119">
    <property type="entry name" value="ABC TRANSPORT PROTEIN ATP-BINDING COMPONENT-RELATED"/>
    <property type="match status" value="1"/>
</dbReference>
<evidence type="ECO:0000256" key="2">
    <source>
        <dbReference type="ARBA" id="ARBA00022840"/>
    </source>
</evidence>
<dbReference type="AlphaFoldDB" id="A0A1W1XDC7"/>
<proteinExistence type="predicted"/>
<feature type="domain" description="ABC transporter" evidence="3">
    <location>
        <begin position="6"/>
        <end position="224"/>
    </location>
</feature>
<evidence type="ECO:0000313" key="4">
    <source>
        <dbReference type="EMBL" id="SMC21862.1"/>
    </source>
</evidence>
<dbReference type="InterPro" id="IPR027417">
    <property type="entry name" value="P-loop_NTPase"/>
</dbReference>